<reference evidence="2" key="1">
    <citation type="journal article" date="2023" name="G3 (Bethesda)">
        <title>Genome assembly and association tests identify interacting loci associated with vigor, precocity, and sex in interspecific pistachio rootstocks.</title>
        <authorList>
            <person name="Palmer W."/>
            <person name="Jacygrad E."/>
            <person name="Sagayaradj S."/>
            <person name="Cavanaugh K."/>
            <person name="Han R."/>
            <person name="Bertier L."/>
            <person name="Beede B."/>
            <person name="Kafkas S."/>
            <person name="Golino D."/>
            <person name="Preece J."/>
            <person name="Michelmore R."/>
        </authorList>
    </citation>
    <scope>NUCLEOTIDE SEQUENCE [LARGE SCALE GENOMIC DNA]</scope>
</reference>
<evidence type="ECO:0000313" key="2">
    <source>
        <dbReference type="Proteomes" id="UP001164250"/>
    </source>
</evidence>
<protein>
    <submittedName>
        <fullName evidence="1">Uncharacterized protein</fullName>
    </submittedName>
</protein>
<proteinExistence type="predicted"/>
<keyword evidence="2" id="KW-1185">Reference proteome</keyword>
<accession>A0ACC0ZX53</accession>
<gene>
    <name evidence="1" type="ORF">Patl1_22398</name>
</gene>
<name>A0ACC0ZX53_9ROSI</name>
<organism evidence="1 2">
    <name type="scientific">Pistacia atlantica</name>
    <dbReference type="NCBI Taxonomy" id="434234"/>
    <lineage>
        <taxon>Eukaryota</taxon>
        <taxon>Viridiplantae</taxon>
        <taxon>Streptophyta</taxon>
        <taxon>Embryophyta</taxon>
        <taxon>Tracheophyta</taxon>
        <taxon>Spermatophyta</taxon>
        <taxon>Magnoliopsida</taxon>
        <taxon>eudicotyledons</taxon>
        <taxon>Gunneridae</taxon>
        <taxon>Pentapetalae</taxon>
        <taxon>rosids</taxon>
        <taxon>malvids</taxon>
        <taxon>Sapindales</taxon>
        <taxon>Anacardiaceae</taxon>
        <taxon>Pistacia</taxon>
    </lineage>
</organism>
<sequence>MGDNGEKTSYAKKLDLYTLPKQYAGNAHKAFDHKPPEKSIVQRVADVYEILGLSEEKERVLEKYKDLFTKTEKEGRKSKQHLRKTCKTKHRKDTRISDGVTEALDDIQ</sequence>
<comment type="caution">
    <text evidence="1">The sequence shown here is derived from an EMBL/GenBank/DDBJ whole genome shotgun (WGS) entry which is preliminary data.</text>
</comment>
<dbReference type="Proteomes" id="UP001164250">
    <property type="component" value="Chromosome 13"/>
</dbReference>
<evidence type="ECO:0000313" key="1">
    <source>
        <dbReference type="EMBL" id="KAJ0079285.1"/>
    </source>
</evidence>
<dbReference type="EMBL" id="CM047909">
    <property type="protein sequence ID" value="KAJ0079285.1"/>
    <property type="molecule type" value="Genomic_DNA"/>
</dbReference>